<evidence type="ECO:0000313" key="1">
    <source>
        <dbReference type="EMBL" id="VDL85069.1"/>
    </source>
</evidence>
<accession>A0A0N4YVQ0</accession>
<evidence type="ECO:0000313" key="3">
    <source>
        <dbReference type="WBParaSite" id="NBR_0002132201-mRNA-1"/>
    </source>
</evidence>
<dbReference type="Gene3D" id="3.15.10.10">
    <property type="entry name" value="Bactericidal permeability-increasing protein, domain 1"/>
    <property type="match status" value="1"/>
</dbReference>
<sequence>MTSFRQPSTVAFEPYPPNQLQWHQKFCLFDDLFLRFNIEERDRTAFYSVVGQLGGTINIILQLPVIGTVQITGSGLSVSAFLDIQKSMNDQPYLRMTQCRIDGGIIDTRVADMGLLTDTINAKYHSIMSAQSKTQLEEAICENIYRLTQQHFSSRLSKLPTQINARTLFMAVFTTVGVVIERSVCNEERKSDI</sequence>
<gene>
    <name evidence="1" type="ORF">NBR_LOCUS21323</name>
</gene>
<keyword evidence="2" id="KW-1185">Reference proteome</keyword>
<dbReference type="EMBL" id="UYSL01026186">
    <property type="protein sequence ID" value="VDL85069.1"/>
    <property type="molecule type" value="Genomic_DNA"/>
</dbReference>
<dbReference type="WBParaSite" id="NBR_0002132201-mRNA-1">
    <property type="protein sequence ID" value="NBR_0002132201-mRNA-1"/>
    <property type="gene ID" value="NBR_0002132201"/>
</dbReference>
<dbReference type="InterPro" id="IPR032942">
    <property type="entry name" value="BPI/LBP/Plunc"/>
</dbReference>
<reference evidence="3" key="1">
    <citation type="submission" date="2017-02" db="UniProtKB">
        <authorList>
            <consortium name="WormBaseParasite"/>
        </authorList>
    </citation>
    <scope>IDENTIFICATION</scope>
</reference>
<dbReference type="PANTHER" id="PTHR10504">
    <property type="entry name" value="BACTERICIDAL PERMEABILITY-INCREASING BPI PROTEIN-RELATED"/>
    <property type="match status" value="1"/>
</dbReference>
<dbReference type="PANTHER" id="PTHR10504:SF134">
    <property type="entry name" value="BPI2 DOMAIN-CONTAINING PROTEIN"/>
    <property type="match status" value="1"/>
</dbReference>
<dbReference type="GO" id="GO:0005615">
    <property type="term" value="C:extracellular space"/>
    <property type="evidence" value="ECO:0007669"/>
    <property type="project" value="TreeGrafter"/>
</dbReference>
<dbReference type="OMA" id="RIHQIST"/>
<dbReference type="AlphaFoldDB" id="A0A0N4YVQ0"/>
<dbReference type="STRING" id="27835.A0A0N4YVQ0"/>
<evidence type="ECO:0000313" key="2">
    <source>
        <dbReference type="Proteomes" id="UP000271162"/>
    </source>
</evidence>
<reference evidence="1 2" key="2">
    <citation type="submission" date="2018-11" db="EMBL/GenBank/DDBJ databases">
        <authorList>
            <consortium name="Pathogen Informatics"/>
        </authorList>
    </citation>
    <scope>NUCLEOTIDE SEQUENCE [LARGE SCALE GENOMIC DNA]</scope>
</reference>
<protein>
    <submittedName>
        <fullName evidence="3">BPI1 domain-containing protein</fullName>
    </submittedName>
</protein>
<name>A0A0N4YVQ0_NIPBR</name>
<proteinExistence type="predicted"/>
<organism evidence="3">
    <name type="scientific">Nippostrongylus brasiliensis</name>
    <name type="common">Rat hookworm</name>
    <dbReference type="NCBI Taxonomy" id="27835"/>
    <lineage>
        <taxon>Eukaryota</taxon>
        <taxon>Metazoa</taxon>
        <taxon>Ecdysozoa</taxon>
        <taxon>Nematoda</taxon>
        <taxon>Chromadorea</taxon>
        <taxon>Rhabditida</taxon>
        <taxon>Rhabditina</taxon>
        <taxon>Rhabditomorpha</taxon>
        <taxon>Strongyloidea</taxon>
        <taxon>Heligmosomidae</taxon>
        <taxon>Nippostrongylus</taxon>
    </lineage>
</organism>
<dbReference type="Proteomes" id="UP000271162">
    <property type="component" value="Unassembled WGS sequence"/>
</dbReference>